<dbReference type="GO" id="GO:0046487">
    <property type="term" value="P:glyoxylate metabolic process"/>
    <property type="evidence" value="ECO:0007669"/>
    <property type="project" value="TreeGrafter"/>
</dbReference>
<dbReference type="GO" id="GO:0008903">
    <property type="term" value="F:hydroxypyruvate isomerase activity"/>
    <property type="evidence" value="ECO:0007669"/>
    <property type="project" value="UniProtKB-EC"/>
</dbReference>
<reference evidence="5 6" key="1">
    <citation type="submission" date="2020-08" db="EMBL/GenBank/DDBJ databases">
        <title>Genomic Encyclopedia of Type Strains, Phase IV (KMG-IV): sequencing the most valuable type-strain genomes for metagenomic binning, comparative biology and taxonomic classification.</title>
        <authorList>
            <person name="Goeker M."/>
        </authorList>
    </citation>
    <scope>NUCLEOTIDE SEQUENCE [LARGE SCALE GENOMIC DNA]</scope>
    <source>
        <strain evidence="5 6">DSM 101465</strain>
    </source>
</reference>
<dbReference type="SUPFAM" id="SSF51658">
    <property type="entry name" value="Xylose isomerase-like"/>
    <property type="match status" value="1"/>
</dbReference>
<evidence type="ECO:0000259" key="4">
    <source>
        <dbReference type="Pfam" id="PF01261"/>
    </source>
</evidence>
<protein>
    <submittedName>
        <fullName evidence="5">Hydroxypyruvate isomerase</fullName>
        <ecNumber evidence="5">5.3.1.22</ecNumber>
    </submittedName>
</protein>
<dbReference type="InterPro" id="IPR026040">
    <property type="entry name" value="HyI-like"/>
</dbReference>
<organism evidence="5 6">
    <name type="scientific">Chelatococcus composti</name>
    <dbReference type="NCBI Taxonomy" id="1743235"/>
    <lineage>
        <taxon>Bacteria</taxon>
        <taxon>Pseudomonadati</taxon>
        <taxon>Pseudomonadota</taxon>
        <taxon>Alphaproteobacteria</taxon>
        <taxon>Hyphomicrobiales</taxon>
        <taxon>Chelatococcaceae</taxon>
        <taxon>Chelatococcus</taxon>
    </lineage>
</organism>
<dbReference type="InterPro" id="IPR036237">
    <property type="entry name" value="Xyl_isomerase-like_sf"/>
</dbReference>
<feature type="active site" description="Proton donor/acceptor" evidence="3">
    <location>
        <position position="251"/>
    </location>
</feature>
<gene>
    <name evidence="5" type="ORF">HNQ73_003473</name>
</gene>
<dbReference type="InterPro" id="IPR013022">
    <property type="entry name" value="Xyl_isomerase-like_TIM-brl"/>
</dbReference>
<sequence length="281" mass="29757">MASSPGYPARFSAPRFSAHVGYLFTELSLPERIAAAGRAGFVAVEHPAPMQIPATRMRELLADAGVAFAQMGLAPGDASRGEKGLAALPDARGRFRDGALAGLDYAAEIGCHMVHPMAGVLPQGTTLEALWPAYLDNLHFVAEEAEKRGLTVLIEPIGPGTLPGYAIARTGDALRAITELGRPNVRMLFDVFHGYREGLDPAAVIAAESRRIAHIHLADEPGRHEPGTGWIDFRAIRQALAAGYGGLLGCEYVPLAGTVDGLTWMSQWTGDGESGDSFGDT</sequence>
<evidence type="ECO:0000256" key="1">
    <source>
        <dbReference type="ARBA" id="ARBA00023235"/>
    </source>
</evidence>
<dbReference type="Pfam" id="PF01261">
    <property type="entry name" value="AP_endonuc_2"/>
    <property type="match status" value="1"/>
</dbReference>
<accession>A0A841KCA0</accession>
<dbReference type="PANTHER" id="PTHR43489:SF6">
    <property type="entry name" value="HYDROXYPYRUVATE ISOMERASE-RELATED"/>
    <property type="match status" value="1"/>
</dbReference>
<keyword evidence="1 2" id="KW-0413">Isomerase</keyword>
<feature type="domain" description="Xylose isomerase-like TIM barrel" evidence="4">
    <location>
        <begin position="34"/>
        <end position="266"/>
    </location>
</feature>
<dbReference type="RefSeq" id="WP_183336555.1">
    <property type="nucleotide sequence ID" value="NZ_BMHX01000011.1"/>
</dbReference>
<dbReference type="PIRSF" id="PIRSF006241">
    <property type="entry name" value="HyI"/>
    <property type="match status" value="1"/>
</dbReference>
<evidence type="ECO:0000256" key="3">
    <source>
        <dbReference type="PIRSR" id="PIRSR006241-50"/>
    </source>
</evidence>
<name>A0A841KCA0_9HYPH</name>
<evidence type="ECO:0000313" key="6">
    <source>
        <dbReference type="Proteomes" id="UP000588017"/>
    </source>
</evidence>
<keyword evidence="5" id="KW-0670">Pyruvate</keyword>
<dbReference type="EC" id="5.3.1.22" evidence="5"/>
<evidence type="ECO:0000313" key="5">
    <source>
        <dbReference type="EMBL" id="MBB6169820.1"/>
    </source>
</evidence>
<feature type="active site" description="Proton donor/acceptor" evidence="3">
    <location>
        <position position="155"/>
    </location>
</feature>
<comment type="caution">
    <text evidence="5">The sequence shown here is derived from an EMBL/GenBank/DDBJ whole genome shotgun (WGS) entry which is preliminary data.</text>
</comment>
<dbReference type="AlphaFoldDB" id="A0A841KCA0"/>
<dbReference type="Gene3D" id="3.20.20.150">
    <property type="entry name" value="Divalent-metal-dependent TIM barrel enzymes"/>
    <property type="match status" value="1"/>
</dbReference>
<dbReference type="PANTHER" id="PTHR43489">
    <property type="entry name" value="ISOMERASE"/>
    <property type="match status" value="1"/>
</dbReference>
<dbReference type="Proteomes" id="UP000588017">
    <property type="component" value="Unassembled WGS sequence"/>
</dbReference>
<dbReference type="InterPro" id="IPR050417">
    <property type="entry name" value="Sugar_Epim/Isomerase"/>
</dbReference>
<dbReference type="EMBL" id="JACHEH010000012">
    <property type="protein sequence ID" value="MBB6169820.1"/>
    <property type="molecule type" value="Genomic_DNA"/>
</dbReference>
<comment type="similarity">
    <text evidence="2">Belongs to the hyi family.</text>
</comment>
<proteinExistence type="inferred from homology"/>
<keyword evidence="6" id="KW-1185">Reference proteome</keyword>
<evidence type="ECO:0000256" key="2">
    <source>
        <dbReference type="PIRNR" id="PIRNR006241"/>
    </source>
</evidence>